<feature type="signal peptide" evidence="3">
    <location>
        <begin position="1"/>
        <end position="25"/>
    </location>
</feature>
<dbReference type="PRINTS" id="PR01500">
    <property type="entry name" value="TROPOELASTIN"/>
</dbReference>
<protein>
    <recommendedName>
        <fullName evidence="4">BRICHOS domain-containing protein</fullName>
    </recommendedName>
</protein>
<feature type="region of interest" description="Disordered" evidence="2">
    <location>
        <begin position="1040"/>
        <end position="1179"/>
    </location>
</feature>
<accession>A0A653D843</accession>
<feature type="compositionally biased region" description="Gly residues" evidence="2">
    <location>
        <begin position="281"/>
        <end position="292"/>
    </location>
</feature>
<gene>
    <name evidence="5" type="ORF">CALMAC_LOCUS14829</name>
</gene>
<dbReference type="PROSITE" id="PS50869">
    <property type="entry name" value="BRICHOS"/>
    <property type="match status" value="1"/>
</dbReference>
<feature type="compositionally biased region" description="Polar residues" evidence="2">
    <location>
        <begin position="1089"/>
        <end position="1121"/>
    </location>
</feature>
<evidence type="ECO:0000256" key="3">
    <source>
        <dbReference type="SAM" id="SignalP"/>
    </source>
</evidence>
<feature type="region of interest" description="Disordered" evidence="2">
    <location>
        <begin position="695"/>
        <end position="743"/>
    </location>
</feature>
<feature type="region of interest" description="Disordered" evidence="2">
    <location>
        <begin position="281"/>
        <end position="415"/>
    </location>
</feature>
<name>A0A653D843_CALMS</name>
<dbReference type="Proteomes" id="UP000410492">
    <property type="component" value="Unassembled WGS sequence"/>
</dbReference>
<feature type="compositionally biased region" description="Low complexity" evidence="2">
    <location>
        <begin position="964"/>
        <end position="978"/>
    </location>
</feature>
<feature type="compositionally biased region" description="Acidic residues" evidence="2">
    <location>
        <begin position="1281"/>
        <end position="1293"/>
    </location>
</feature>
<sequence length="1502" mass="151991">MAPRTFFCASFVLLCVLNLPPITTPKEVIRKGSSPFETAIGTTGKYTALYDYENNVVVYKDLIGLKCILEVVQDGKSFIDKWIVEQKRGGIFQSLSVEEQQLSKRELWYLAKHRIIDFCKGLPTFYLEKQAYPNIPNDFISEAEENIAGRWKRQTSHYFKGRVRGQTQSQYLNFGKSDGDGKAEAESTVEGSKAVVSGTNGIGQAQSQSIPFGCDECYGHEETGELGRRGEKYPEPILQRPVGPPVPGQVGGPGVYLGPGQVGGVPGQFPGQTWVPGPGVGGGIPGQVGGIPGQAIPGQVGGTPGQTWTPGQTPGGGPQQAWQPGQTWPPGQIPGQERGQPPGQPGAPTGQWPTQSGPDQTQIGRAPGQTWIPGQPTGPAAPSFGPGQVPGPAGPSFGPGQIPGPAGPTFGPGQVGRAPGQTWVPGQFPDQVGVHPGQGWVPGQIPIQVEGPSQTQAGRAPGQTWITGQTPGQTWIPGHVPGQVGAPPGQLWAPGQIPSQIGGPDQTQIGRGPQQAWIPGQAPTHTGVPGQVSLPGQAPAGQSPGQDGPIPGQPWIPGQGPGQAWIPGGHAWTPGGQAGAPAQPLSPAPGEIRGPGQVGVPGWIPGQGSTWQGAGTQVISGQRESGTFGGNLEGNYQSNLGHGGRFSGQFSGQYESYGGTGGRIQVTGAQFPGGQIPGGPSGRPAQPGVTGITPGWPGGPAGAPSWPGAAPRGPGWQPGAQAPGQGLPGIPGAKPEGPGVSGWAVGPPTGPGIPGFPSGVYGGTPVGYPGAPSTGGYVPGSTPQFPGTGTGVRGPITAVPGGYPGIVGGVPGTVSGRLPGGYPGVEGGVPGAAPGGFPGGYPGVAGQVPGGYQGQIPGGYTGPSGYPSITGGPTGTFPSGVPGGYPGGVPSGAEWTSGSQEPWQAGPSAPSGPPQTWAGTPGGPQGPQPGWTGPSQGPQAPGVHGAWPGGQIPGVSGIPGAPTGISGVPGAPSGVSGIPGPPPGVPQQYVAPGVVGGVQYGAGQAGDDSDSQVQTSVLQLENGTQAQAQAQGIYAGGTAQSQVSGTYSGSGSFSASAGSDDGKRGAMTQVAGGKDGAQSSAQGRGGLGTSQSQVVLSSETGNTLSSAQSSGLAHGTQSQVEASEKGGLADAQANGAGNTSSQAQIGFTPYQEEDDDNQTTTFRGGGTAGAQSGALSGMTQTQVQGKFRYGIRYTGGAQAASGVPFGKNSSDGPFKPLDLRFDSPVSSRNKGFTQAQTGKVSLTAKRSGETTTSSTTSHPITTVEAVTLPPKSKDTQHNSAEYDEDDDYEDYEEETSRPATRNIISQVDTQQKQHIVLDPLKDMDVTVVQSRGSFPPDGTVIGPGESIPGSPGYRIPLGFRGTVKSMANGKNTYAIGRHSQAQSVALSPGTGKIIYTRPIYAVTSNTQSRNGEYGYGSGYTFQPAYQPVKYQFKNGKTLPDFVSVTKSETGSKNLVTGKKTPSVSYTQSSTCGIFINHCVYNAGKKLCFPKAKTNPDGTIMGC</sequence>
<feature type="compositionally biased region" description="Polar residues" evidence="2">
    <location>
        <begin position="1135"/>
        <end position="1145"/>
    </location>
</feature>
<evidence type="ECO:0000256" key="1">
    <source>
        <dbReference type="ARBA" id="ARBA00023157"/>
    </source>
</evidence>
<dbReference type="InterPro" id="IPR007084">
    <property type="entry name" value="BRICHOS_dom"/>
</dbReference>
<feature type="compositionally biased region" description="Low complexity" evidence="2">
    <location>
        <begin position="1040"/>
        <end position="1059"/>
    </location>
</feature>
<feature type="region of interest" description="Disordered" evidence="2">
    <location>
        <begin position="1223"/>
        <end position="1299"/>
    </location>
</feature>
<feature type="region of interest" description="Disordered" evidence="2">
    <location>
        <begin position="852"/>
        <end position="987"/>
    </location>
</feature>
<feature type="compositionally biased region" description="Gly residues" evidence="2">
    <location>
        <begin position="852"/>
        <end position="862"/>
    </location>
</feature>
<proteinExistence type="predicted"/>
<feature type="compositionally biased region" description="Low complexity" evidence="2">
    <location>
        <begin position="1250"/>
        <end position="1262"/>
    </location>
</feature>
<keyword evidence="3" id="KW-0732">Signal</keyword>
<dbReference type="OrthoDB" id="7791530at2759"/>
<feature type="compositionally biased region" description="Low complexity" evidence="2">
    <location>
        <begin position="541"/>
        <end position="558"/>
    </location>
</feature>
<feature type="compositionally biased region" description="Gly residues" evidence="2">
    <location>
        <begin position="881"/>
        <end position="890"/>
    </location>
</feature>
<evidence type="ECO:0000256" key="2">
    <source>
        <dbReference type="SAM" id="MobiDB-lite"/>
    </source>
</evidence>
<dbReference type="EMBL" id="CAACVG010010409">
    <property type="protein sequence ID" value="VEN55731.1"/>
    <property type="molecule type" value="Genomic_DNA"/>
</dbReference>
<feature type="compositionally biased region" description="Low complexity" evidence="2">
    <location>
        <begin position="319"/>
        <end position="355"/>
    </location>
</feature>
<feature type="region of interest" description="Disordered" evidence="2">
    <location>
        <begin position="492"/>
        <end position="594"/>
    </location>
</feature>
<feature type="domain" description="BRICHOS" evidence="4">
    <location>
        <begin position="40"/>
        <end position="127"/>
    </location>
</feature>
<feature type="compositionally biased region" description="Low complexity" evidence="2">
    <location>
        <begin position="928"/>
        <end position="939"/>
    </location>
</feature>
<organism evidence="5 6">
    <name type="scientific">Callosobruchus maculatus</name>
    <name type="common">Southern cowpea weevil</name>
    <name type="synonym">Pulse bruchid</name>
    <dbReference type="NCBI Taxonomy" id="64391"/>
    <lineage>
        <taxon>Eukaryota</taxon>
        <taxon>Metazoa</taxon>
        <taxon>Ecdysozoa</taxon>
        <taxon>Arthropoda</taxon>
        <taxon>Hexapoda</taxon>
        <taxon>Insecta</taxon>
        <taxon>Pterygota</taxon>
        <taxon>Neoptera</taxon>
        <taxon>Endopterygota</taxon>
        <taxon>Coleoptera</taxon>
        <taxon>Polyphaga</taxon>
        <taxon>Cucujiformia</taxon>
        <taxon>Chrysomeloidea</taxon>
        <taxon>Chrysomelidae</taxon>
        <taxon>Bruchinae</taxon>
        <taxon>Bruchini</taxon>
        <taxon>Callosobruchus</taxon>
    </lineage>
</organism>
<feature type="compositionally biased region" description="Low complexity" evidence="2">
    <location>
        <begin position="702"/>
        <end position="733"/>
    </location>
</feature>
<evidence type="ECO:0000313" key="5">
    <source>
        <dbReference type="EMBL" id="VEN55731.1"/>
    </source>
</evidence>
<evidence type="ECO:0000259" key="4">
    <source>
        <dbReference type="PROSITE" id="PS50869"/>
    </source>
</evidence>
<keyword evidence="1" id="KW-1015">Disulfide bond</keyword>
<reference evidence="5 6" key="1">
    <citation type="submission" date="2019-01" db="EMBL/GenBank/DDBJ databases">
        <authorList>
            <person name="Sayadi A."/>
        </authorList>
    </citation>
    <scope>NUCLEOTIDE SEQUENCE [LARGE SCALE GENOMIC DNA]</scope>
</reference>
<feature type="chain" id="PRO_5024802897" description="BRICHOS domain-containing protein" evidence="3">
    <location>
        <begin position="26"/>
        <end position="1502"/>
    </location>
</feature>
<keyword evidence="6" id="KW-1185">Reference proteome</keyword>
<evidence type="ECO:0000313" key="6">
    <source>
        <dbReference type="Proteomes" id="UP000410492"/>
    </source>
</evidence>
<feature type="compositionally biased region" description="Polar residues" evidence="2">
    <location>
        <begin position="1224"/>
        <end position="1240"/>
    </location>
</feature>